<accession>A0A8D8VSR1</accession>
<dbReference type="EMBL" id="HBUF01081904">
    <property type="protein sequence ID" value="CAG6633183.1"/>
    <property type="molecule type" value="Transcribed_RNA"/>
</dbReference>
<name>A0A8D8VSR1_9HEMI</name>
<proteinExistence type="predicted"/>
<sequence length="117" mass="13644">MIKKAMDMRGKSVDSLKRCICTVEPGAIYKRITQFNFHDTKYFVTFEFDHNPTHYTKLMSRSQCLIIFGIMTNSVDPTFSFKIYCDCIGIARTKLLGGTFLFVYNQNLNSFRKTRNI</sequence>
<reference evidence="1" key="1">
    <citation type="submission" date="2021-05" db="EMBL/GenBank/DDBJ databases">
        <authorList>
            <person name="Alioto T."/>
            <person name="Alioto T."/>
            <person name="Gomez Garrido J."/>
        </authorList>
    </citation>
    <scope>NUCLEOTIDE SEQUENCE</scope>
</reference>
<organism evidence="1">
    <name type="scientific">Cacopsylla melanoneura</name>
    <dbReference type="NCBI Taxonomy" id="428564"/>
    <lineage>
        <taxon>Eukaryota</taxon>
        <taxon>Metazoa</taxon>
        <taxon>Ecdysozoa</taxon>
        <taxon>Arthropoda</taxon>
        <taxon>Hexapoda</taxon>
        <taxon>Insecta</taxon>
        <taxon>Pterygota</taxon>
        <taxon>Neoptera</taxon>
        <taxon>Paraneoptera</taxon>
        <taxon>Hemiptera</taxon>
        <taxon>Sternorrhyncha</taxon>
        <taxon>Psylloidea</taxon>
        <taxon>Psyllidae</taxon>
        <taxon>Psyllinae</taxon>
        <taxon>Cacopsylla</taxon>
    </lineage>
</organism>
<dbReference type="AlphaFoldDB" id="A0A8D8VSR1"/>
<protein>
    <submittedName>
        <fullName evidence="1">Uncharacterized protein</fullName>
    </submittedName>
</protein>
<evidence type="ECO:0000313" key="1">
    <source>
        <dbReference type="EMBL" id="CAG6633183.1"/>
    </source>
</evidence>